<dbReference type="Gene3D" id="3.30.1360.190">
    <property type="match status" value="1"/>
</dbReference>
<evidence type="ECO:0000313" key="4">
    <source>
        <dbReference type="EMBL" id="MFC6953847.1"/>
    </source>
</evidence>
<reference evidence="4 5" key="1">
    <citation type="journal article" date="2019" name="Int. J. Syst. Evol. Microbiol.">
        <title>The Global Catalogue of Microorganisms (GCM) 10K type strain sequencing project: providing services to taxonomists for standard genome sequencing and annotation.</title>
        <authorList>
            <consortium name="The Broad Institute Genomics Platform"/>
            <consortium name="The Broad Institute Genome Sequencing Center for Infectious Disease"/>
            <person name="Wu L."/>
            <person name="Ma J."/>
        </authorList>
    </citation>
    <scope>NUCLEOTIDE SEQUENCE [LARGE SCALE GENOMIC DNA]</scope>
    <source>
        <strain evidence="4 5">GX26</strain>
    </source>
</reference>
<proteinExistence type="predicted"/>
<sequence>MDDEQLAALSAAVTIEDDVAFDGLHVTRTEDGYRFELPDLERGGLSEDELHRVARANPEHVSNWYFWHDVAPTEGSARFDFLRYLERVADHDAPTETRGHGGDATHGTTYEPTDILDRYDALERGIERQWGQLLVTVELADDGYRRYEVRHVDDADADADDLDAHRDVRDARDVAKFDEKGRYRPLKAAPTLVDGWRFPELTSAAVVDVVETIYPATVANWHREREGNLDVDHWEPTMERQSGIYGVVQTWNRGEGKEHVERVAEACCADSECLKRREWQYDEDTDLEADGGVGAFPCREPCSMVVSAARQWTKLEGEDSQSYEFELTPSEKEQLEAIIDTVADGDVDEVREADFRHDANRWRTRYLREKRMDDDGNLCGVPTDGDD</sequence>
<protein>
    <submittedName>
        <fullName evidence="4">DR2241 family protein</fullName>
    </submittedName>
</protein>
<dbReference type="Pfam" id="PF24039">
    <property type="entry name" value="DUF7348"/>
    <property type="match status" value="1"/>
</dbReference>
<feature type="domain" description="DUF7348" evidence="3">
    <location>
        <begin position="2"/>
        <end position="72"/>
    </location>
</feature>
<feature type="domain" description="DR2241 4Fe-4S iron-sulfur cluster binding" evidence="1">
    <location>
        <begin position="226"/>
        <end position="311"/>
    </location>
</feature>
<evidence type="ECO:0000259" key="2">
    <source>
        <dbReference type="Pfam" id="PF18069"/>
    </source>
</evidence>
<dbReference type="RefSeq" id="WP_336350798.1">
    <property type="nucleotide sequence ID" value="NZ_JAZAQL010000002.1"/>
</dbReference>
<comment type="caution">
    <text evidence="4">The sequence shown here is derived from an EMBL/GenBank/DDBJ whole genome shotgun (WGS) entry which is preliminary data.</text>
</comment>
<organism evidence="4 5">
    <name type="scientific">Halorubellus litoreus</name>
    <dbReference type="NCBI Taxonomy" id="755308"/>
    <lineage>
        <taxon>Archaea</taxon>
        <taxon>Methanobacteriati</taxon>
        <taxon>Methanobacteriota</taxon>
        <taxon>Stenosarchaea group</taxon>
        <taxon>Halobacteria</taxon>
        <taxon>Halobacteriales</taxon>
        <taxon>Halorubellaceae</taxon>
        <taxon>Halorubellus</taxon>
    </lineage>
</organism>
<accession>A0ABD5VIC7</accession>
<dbReference type="InterPro" id="IPR055772">
    <property type="entry name" value="DUF7348"/>
</dbReference>
<keyword evidence="5" id="KW-1185">Reference proteome</keyword>
<gene>
    <name evidence="4" type="ORF">ACFQGB_13325</name>
</gene>
<dbReference type="AlphaFoldDB" id="A0ABD5VIC7"/>
<dbReference type="EMBL" id="JBHSXN010000002">
    <property type="protein sequence ID" value="MFC6953847.1"/>
    <property type="molecule type" value="Genomic_DNA"/>
</dbReference>
<dbReference type="Pfam" id="PF18069">
    <property type="entry name" value="DR2241"/>
    <property type="match status" value="1"/>
</dbReference>
<evidence type="ECO:0000259" key="3">
    <source>
        <dbReference type="Pfam" id="PF24039"/>
    </source>
</evidence>
<evidence type="ECO:0000313" key="5">
    <source>
        <dbReference type="Proteomes" id="UP001596395"/>
    </source>
</evidence>
<feature type="domain" description="DR2241 stabilising" evidence="2">
    <location>
        <begin position="117"/>
        <end position="225"/>
    </location>
</feature>
<evidence type="ECO:0000259" key="1">
    <source>
        <dbReference type="Pfam" id="PF18009"/>
    </source>
</evidence>
<dbReference type="Pfam" id="PF18009">
    <property type="entry name" value="Fer4_23"/>
    <property type="match status" value="1"/>
</dbReference>
<name>A0ABD5VIC7_9EURY</name>
<dbReference type="InterPro" id="IPR041346">
    <property type="entry name" value="DR2241_Fer4"/>
</dbReference>
<dbReference type="Proteomes" id="UP001596395">
    <property type="component" value="Unassembled WGS sequence"/>
</dbReference>
<dbReference type="InterPro" id="IPR041181">
    <property type="entry name" value="DR2241_middle"/>
</dbReference>
<dbReference type="Gene3D" id="3.30.70.2320">
    <property type="match status" value="1"/>
</dbReference>